<dbReference type="GeneID" id="25413361"/>
<protein>
    <submittedName>
        <fullName evidence="1">Uncharacterized protein</fullName>
    </submittedName>
</protein>
<gene>
    <name evidence="1" type="ORF">M436DRAFT_62373</name>
</gene>
<dbReference type="Proteomes" id="UP000027730">
    <property type="component" value="Unassembled WGS sequence"/>
</dbReference>
<sequence>MAGCDISGGVTWDEDDPACGIIKQNTWRALVSLRNSFWAVSVEPPPDEECISCTRAQRDHTLEERAAAPQIDTGHTAQKTQQLLDDLLNAMELASCVRDPSCGHIVDKIFPKYFPPSEKATVDGTSLLSVGIKMSTETDVSIPEHGRWASQLEDIYGKIHHLARVYAYSDIRRASSCERSGRWRIYMVLGRSVGLAMATNNADSYSWAANEIVWTVHCQRKHYAGPIQAVEQSLGLLLHSYVGYS</sequence>
<dbReference type="OrthoDB" id="5357726at2759"/>
<reference evidence="1 2" key="1">
    <citation type="journal article" date="2014" name="BMC Genomics">
        <title>Genome sequencing of four Aureobasidium pullulans varieties: biotechnological potential, stress tolerance, and description of new species.</title>
        <authorList>
            <person name="Gostin Ar C."/>
            <person name="Ohm R.A."/>
            <person name="Kogej T."/>
            <person name="Sonjak S."/>
            <person name="Turk M."/>
            <person name="Zajc J."/>
            <person name="Zalar P."/>
            <person name="Grube M."/>
            <person name="Sun H."/>
            <person name="Han J."/>
            <person name="Sharma A."/>
            <person name="Chiniquy J."/>
            <person name="Ngan C.Y."/>
            <person name="Lipzen A."/>
            <person name="Barry K."/>
            <person name="Grigoriev I.V."/>
            <person name="Gunde-Cimerman N."/>
        </authorList>
    </citation>
    <scope>NUCLEOTIDE SEQUENCE [LARGE SCALE GENOMIC DNA]</scope>
    <source>
        <strain evidence="1 2">CBS 147.97</strain>
    </source>
</reference>
<dbReference type="HOGENOM" id="CLU_1133388_0_0_1"/>
<accession>A0A074WP88</accession>
<dbReference type="RefSeq" id="XP_013429172.1">
    <property type="nucleotide sequence ID" value="XM_013573718.1"/>
</dbReference>
<name>A0A074WP88_9PEZI</name>
<evidence type="ECO:0000313" key="1">
    <source>
        <dbReference type="EMBL" id="KEQ74950.1"/>
    </source>
</evidence>
<dbReference type="AlphaFoldDB" id="A0A074WP88"/>
<proteinExistence type="predicted"/>
<keyword evidence="2" id="KW-1185">Reference proteome</keyword>
<evidence type="ECO:0000313" key="2">
    <source>
        <dbReference type="Proteomes" id="UP000027730"/>
    </source>
</evidence>
<organism evidence="1 2">
    <name type="scientific">Aureobasidium namibiae CBS 147.97</name>
    <dbReference type="NCBI Taxonomy" id="1043004"/>
    <lineage>
        <taxon>Eukaryota</taxon>
        <taxon>Fungi</taxon>
        <taxon>Dikarya</taxon>
        <taxon>Ascomycota</taxon>
        <taxon>Pezizomycotina</taxon>
        <taxon>Dothideomycetes</taxon>
        <taxon>Dothideomycetidae</taxon>
        <taxon>Dothideales</taxon>
        <taxon>Saccotheciaceae</taxon>
        <taxon>Aureobasidium</taxon>
    </lineage>
</organism>
<dbReference type="EMBL" id="KL584706">
    <property type="protein sequence ID" value="KEQ74950.1"/>
    <property type="molecule type" value="Genomic_DNA"/>
</dbReference>